<dbReference type="Proteomes" id="UP000315700">
    <property type="component" value="Chromosome"/>
</dbReference>
<gene>
    <name evidence="1" type="ORF">Pan44_07920</name>
</gene>
<dbReference type="EMBL" id="CP036271">
    <property type="protein sequence ID" value="QDT52780.1"/>
    <property type="molecule type" value="Genomic_DNA"/>
</dbReference>
<evidence type="ECO:0000313" key="2">
    <source>
        <dbReference type="Proteomes" id="UP000315700"/>
    </source>
</evidence>
<proteinExistence type="predicted"/>
<keyword evidence="2" id="KW-1185">Reference proteome</keyword>
<reference evidence="1 2" key="1">
    <citation type="submission" date="2019-02" db="EMBL/GenBank/DDBJ databases">
        <title>Deep-cultivation of Planctomycetes and their phenomic and genomic characterization uncovers novel biology.</title>
        <authorList>
            <person name="Wiegand S."/>
            <person name="Jogler M."/>
            <person name="Boedeker C."/>
            <person name="Pinto D."/>
            <person name="Vollmers J."/>
            <person name="Rivas-Marin E."/>
            <person name="Kohn T."/>
            <person name="Peeters S.H."/>
            <person name="Heuer A."/>
            <person name="Rast P."/>
            <person name="Oberbeckmann S."/>
            <person name="Bunk B."/>
            <person name="Jeske O."/>
            <person name="Meyerdierks A."/>
            <person name="Storesund J.E."/>
            <person name="Kallscheuer N."/>
            <person name="Luecker S."/>
            <person name="Lage O.M."/>
            <person name="Pohl T."/>
            <person name="Merkel B.J."/>
            <person name="Hornburger P."/>
            <person name="Mueller R.-W."/>
            <person name="Bruemmer F."/>
            <person name="Labrenz M."/>
            <person name="Spormann A.M."/>
            <person name="Op den Camp H."/>
            <person name="Overmann J."/>
            <person name="Amann R."/>
            <person name="Jetten M.S.M."/>
            <person name="Mascher T."/>
            <person name="Medema M.H."/>
            <person name="Devos D.P."/>
            <person name="Kaster A.-K."/>
            <person name="Ovreas L."/>
            <person name="Rohde M."/>
            <person name="Galperin M.Y."/>
            <person name="Jogler C."/>
        </authorList>
    </citation>
    <scope>NUCLEOTIDE SEQUENCE [LARGE SCALE GENOMIC DNA]</scope>
    <source>
        <strain evidence="1 2">Pan44</strain>
    </source>
</reference>
<accession>A0A517S9H8</accession>
<sequence length="203" mass="23255">MEIKLSVPDDVVDAVAKRFPDKNNKKAVAAAVAQLAFHDWADWLSAHTRHRTISAMHQARIRAIFAHPDLYAGKSVKRGTLFNQWNIPYGEASYIERVFAEMELPHLIRTALKAIKTELGEQLKEWGETPVEQREQTQQFTVEVDKYGQNLLQALMQDAKEQGLTMAPSERSSAVNGYYSYTFVVEEAKEVLVRCEQQLKRYE</sequence>
<dbReference type="AlphaFoldDB" id="A0A517S9H8"/>
<organism evidence="1 2">
    <name type="scientific">Caulifigura coniformis</name>
    <dbReference type="NCBI Taxonomy" id="2527983"/>
    <lineage>
        <taxon>Bacteria</taxon>
        <taxon>Pseudomonadati</taxon>
        <taxon>Planctomycetota</taxon>
        <taxon>Planctomycetia</taxon>
        <taxon>Planctomycetales</taxon>
        <taxon>Planctomycetaceae</taxon>
        <taxon>Caulifigura</taxon>
    </lineage>
</organism>
<evidence type="ECO:0000313" key="1">
    <source>
        <dbReference type="EMBL" id="QDT52780.1"/>
    </source>
</evidence>
<dbReference type="RefSeq" id="WP_145027419.1">
    <property type="nucleotide sequence ID" value="NZ_CP036271.1"/>
</dbReference>
<name>A0A517S9H8_9PLAN</name>
<protein>
    <submittedName>
        <fullName evidence="1">Uncharacterized protein</fullName>
    </submittedName>
</protein>
<dbReference type="InParanoid" id="A0A517S9H8"/>
<dbReference type="KEGG" id="ccos:Pan44_07920"/>